<dbReference type="GO" id="GO:0019901">
    <property type="term" value="F:protein kinase binding"/>
    <property type="evidence" value="ECO:0007669"/>
    <property type="project" value="InterPro"/>
</dbReference>
<sequence length="261" mass="28944">MSFVTLGNTTIESGKLYAEFIAFLYGPPLSNDTCKKWVLQQYATSLFSDTDASPEVILLSLIFAQRYLAAAAAAAFHSSGENVRPLPSTDEDHYLLMTVSCRLAFKWHDDSHMWWREVEWEDKSGLADDAIDTFEWEFVKTINYELFVSDADYNAFATSMELILAPPPSPAPQQDPLAFLSSPSPLLAAVKTEPLTPMPTIKPEPESSHFLPYVPVKVEDLDDSSALLASLVAHEDFLRSVSMPANTPIPNMTNSIARFSA</sequence>
<gene>
    <name evidence="1" type="ORF">LCOR_01139.1</name>
</gene>
<dbReference type="Proteomes" id="UP000027586">
    <property type="component" value="Unassembled WGS sequence"/>
</dbReference>
<comment type="caution">
    <text evidence="1">The sequence shown here is derived from an EMBL/GenBank/DDBJ whole genome shotgun (WGS) entry which is preliminary data.</text>
</comment>
<evidence type="ECO:0000313" key="1">
    <source>
        <dbReference type="EMBL" id="CDH49395.1"/>
    </source>
</evidence>
<dbReference type="VEuPathDB" id="FungiDB:LCOR_01139.1"/>
<evidence type="ECO:0000313" key="2">
    <source>
        <dbReference type="Proteomes" id="UP000027586"/>
    </source>
</evidence>
<accession>A0A068RI49</accession>
<dbReference type="GO" id="GO:0016538">
    <property type="term" value="F:cyclin-dependent protein serine/threonine kinase regulator activity"/>
    <property type="evidence" value="ECO:0007669"/>
    <property type="project" value="TreeGrafter"/>
</dbReference>
<dbReference type="EMBL" id="CBTN010000003">
    <property type="protein sequence ID" value="CDH49395.1"/>
    <property type="molecule type" value="Genomic_DNA"/>
</dbReference>
<keyword evidence="2" id="KW-1185">Reference proteome</keyword>
<proteinExistence type="predicted"/>
<dbReference type="PANTHER" id="PTHR15615">
    <property type="match status" value="1"/>
</dbReference>
<dbReference type="Gene3D" id="1.10.472.10">
    <property type="entry name" value="Cyclin-like"/>
    <property type="match status" value="1"/>
</dbReference>
<dbReference type="GO" id="GO:0005634">
    <property type="term" value="C:nucleus"/>
    <property type="evidence" value="ECO:0007669"/>
    <property type="project" value="TreeGrafter"/>
</dbReference>
<dbReference type="AlphaFoldDB" id="A0A068RI49"/>
<dbReference type="GO" id="GO:0000307">
    <property type="term" value="C:cyclin-dependent protein kinase holoenzyme complex"/>
    <property type="evidence" value="ECO:0007669"/>
    <property type="project" value="TreeGrafter"/>
</dbReference>
<organism evidence="1 2">
    <name type="scientific">Lichtheimia corymbifera JMRC:FSU:9682</name>
    <dbReference type="NCBI Taxonomy" id="1263082"/>
    <lineage>
        <taxon>Eukaryota</taxon>
        <taxon>Fungi</taxon>
        <taxon>Fungi incertae sedis</taxon>
        <taxon>Mucoromycota</taxon>
        <taxon>Mucoromycotina</taxon>
        <taxon>Mucoromycetes</taxon>
        <taxon>Mucorales</taxon>
        <taxon>Lichtheimiaceae</taxon>
        <taxon>Lichtheimia</taxon>
    </lineage>
</organism>
<protein>
    <submittedName>
        <fullName evidence="1">Uncharacterized protein</fullName>
    </submittedName>
</protein>
<dbReference type="InterPro" id="IPR013922">
    <property type="entry name" value="Cyclin_PHO80-like"/>
</dbReference>
<dbReference type="CDD" id="cd20557">
    <property type="entry name" value="CYCLIN_ScPCL1-like"/>
    <property type="match status" value="1"/>
</dbReference>
<dbReference type="PANTHER" id="PTHR15615:SF108">
    <property type="entry name" value="PROTEIN CNPPD1"/>
    <property type="match status" value="1"/>
</dbReference>
<dbReference type="OrthoDB" id="2280498at2759"/>
<reference evidence="1" key="1">
    <citation type="submission" date="2013-08" db="EMBL/GenBank/DDBJ databases">
        <title>Gene expansion shapes genome architecture in the human pathogen Lichtheimia corymbifera: an evolutionary genomics analysis in the ancient terrestrial Mucorales (Mucoromycotina).</title>
        <authorList>
            <person name="Schwartze V.U."/>
            <person name="Winter S."/>
            <person name="Shelest E."/>
            <person name="Marcet-Houben M."/>
            <person name="Horn F."/>
            <person name="Wehner S."/>
            <person name="Hoffmann K."/>
            <person name="Riege K."/>
            <person name="Sammeth M."/>
            <person name="Nowrousian M."/>
            <person name="Valiante V."/>
            <person name="Linde J."/>
            <person name="Jacobsen I.D."/>
            <person name="Marz M."/>
            <person name="Brakhage A.A."/>
            <person name="Gabaldon T."/>
            <person name="Bocker S."/>
            <person name="Voigt K."/>
        </authorList>
    </citation>
    <scope>NUCLEOTIDE SEQUENCE [LARGE SCALE GENOMIC DNA]</scope>
    <source>
        <strain evidence="1">FSU 9682</strain>
    </source>
</reference>
<name>A0A068RI49_9FUNG</name>